<keyword evidence="4" id="KW-1003">Cell membrane</keyword>
<evidence type="ECO:0000256" key="10">
    <source>
        <dbReference type="SAM" id="Phobius"/>
    </source>
</evidence>
<proteinExistence type="inferred from homology"/>
<dbReference type="InterPro" id="IPR045584">
    <property type="entry name" value="Pilin-like"/>
</dbReference>
<dbReference type="SUPFAM" id="SSF54523">
    <property type="entry name" value="Pili subunits"/>
    <property type="match status" value="1"/>
</dbReference>
<keyword evidence="9 10" id="KW-0472">Membrane</keyword>
<accession>A0A3M0CQN4</accession>
<evidence type="ECO:0000256" key="6">
    <source>
        <dbReference type="ARBA" id="ARBA00022519"/>
    </source>
</evidence>
<comment type="similarity">
    <text evidence="2">Belongs to the GSP G family.</text>
</comment>
<keyword evidence="6" id="KW-0997">Cell inner membrane</keyword>
<dbReference type="InterPro" id="IPR013545">
    <property type="entry name" value="T2SS_protein-GspG_C"/>
</dbReference>
<dbReference type="InterPro" id="IPR000983">
    <property type="entry name" value="Bac_GSPG_pilin"/>
</dbReference>
<dbReference type="PANTHER" id="PTHR30093:SF44">
    <property type="entry name" value="TYPE II SECRETION SYSTEM CORE PROTEIN G"/>
    <property type="match status" value="1"/>
</dbReference>
<dbReference type="PANTHER" id="PTHR30093">
    <property type="entry name" value="GENERAL SECRETION PATHWAY PROTEIN G"/>
    <property type="match status" value="1"/>
</dbReference>
<feature type="domain" description="Type II secretion system protein GspG C-terminal" evidence="11">
    <location>
        <begin position="58"/>
        <end position="169"/>
    </location>
</feature>
<evidence type="ECO:0000256" key="8">
    <source>
        <dbReference type="ARBA" id="ARBA00022989"/>
    </source>
</evidence>
<dbReference type="GO" id="GO:0005886">
    <property type="term" value="C:plasma membrane"/>
    <property type="evidence" value="ECO:0007669"/>
    <property type="project" value="UniProtKB-SubCell"/>
</dbReference>
<evidence type="ECO:0000259" key="11">
    <source>
        <dbReference type="Pfam" id="PF08334"/>
    </source>
</evidence>
<evidence type="ECO:0000256" key="7">
    <source>
        <dbReference type="ARBA" id="ARBA00022692"/>
    </source>
</evidence>
<evidence type="ECO:0000256" key="1">
    <source>
        <dbReference type="ARBA" id="ARBA00004377"/>
    </source>
</evidence>
<dbReference type="GO" id="GO:0015628">
    <property type="term" value="P:protein secretion by the type II secretion system"/>
    <property type="evidence" value="ECO:0007669"/>
    <property type="project" value="InterPro"/>
</dbReference>
<evidence type="ECO:0000256" key="3">
    <source>
        <dbReference type="ARBA" id="ARBA00020042"/>
    </source>
</evidence>
<dbReference type="Pfam" id="PF07963">
    <property type="entry name" value="N_methyl"/>
    <property type="match status" value="1"/>
</dbReference>
<name>A0A3M0CQN4_9PROT</name>
<comment type="subcellular location">
    <subcellularLocation>
        <location evidence="1">Cell inner membrane</location>
        <topology evidence="1">Single-pass membrane protein</topology>
    </subcellularLocation>
</comment>
<dbReference type="NCBIfam" id="TIGR02532">
    <property type="entry name" value="IV_pilin_GFxxxE"/>
    <property type="match status" value="1"/>
</dbReference>
<reference evidence="12 13" key="1">
    <citation type="submission" date="2018-10" db="EMBL/GenBank/DDBJ databases">
        <title>Genomic Encyclopedia of Archaeal and Bacterial Type Strains, Phase II (KMG-II): from individual species to whole genera.</title>
        <authorList>
            <person name="Goeker M."/>
        </authorList>
    </citation>
    <scope>NUCLEOTIDE SEQUENCE [LARGE SCALE GENOMIC DNA]</scope>
    <source>
        <strain evidence="12 13">DSM 25217</strain>
    </source>
</reference>
<dbReference type="InParanoid" id="A0A3M0CQN4"/>
<dbReference type="NCBIfam" id="TIGR01710">
    <property type="entry name" value="typeII_sec_gspG"/>
    <property type="match status" value="1"/>
</dbReference>
<sequence length="170" mass="19051">MPYSPLIQRARKHLAMPRTKDSPPRRTMRSPSERGFTLIELMVVIVIIGLLATVVVLNVLPSQDRAMVEKARADVSRLETAMELYRLHLGTYPTTDQGLNALVEAPANLSRRDRYQPGGYVKNLPEDPWGNPYRYIYPGERNPNSFDLFSLGADGRLGGEGLNADVGNWN</sequence>
<organism evidence="12 13">
    <name type="scientific">Eilatimonas milleporae</name>
    <dbReference type="NCBI Taxonomy" id="911205"/>
    <lineage>
        <taxon>Bacteria</taxon>
        <taxon>Pseudomonadati</taxon>
        <taxon>Pseudomonadota</taxon>
        <taxon>Alphaproteobacteria</taxon>
        <taxon>Kordiimonadales</taxon>
        <taxon>Kordiimonadaceae</taxon>
        <taxon>Eilatimonas</taxon>
    </lineage>
</organism>
<evidence type="ECO:0000256" key="5">
    <source>
        <dbReference type="ARBA" id="ARBA00022481"/>
    </source>
</evidence>
<dbReference type="EMBL" id="REFR01000009">
    <property type="protein sequence ID" value="RMB11802.1"/>
    <property type="molecule type" value="Genomic_DNA"/>
</dbReference>
<keyword evidence="5" id="KW-0488">Methylation</keyword>
<protein>
    <recommendedName>
        <fullName evidence="3">Type II secretion system core protein G</fullName>
    </recommendedName>
</protein>
<keyword evidence="7 10" id="KW-0812">Transmembrane</keyword>
<comment type="caution">
    <text evidence="12">The sequence shown here is derived from an EMBL/GenBank/DDBJ whole genome shotgun (WGS) entry which is preliminary data.</text>
</comment>
<dbReference type="PROSITE" id="PS00409">
    <property type="entry name" value="PROKAR_NTER_METHYL"/>
    <property type="match status" value="1"/>
</dbReference>
<evidence type="ECO:0000313" key="12">
    <source>
        <dbReference type="EMBL" id="RMB11802.1"/>
    </source>
</evidence>
<evidence type="ECO:0000256" key="4">
    <source>
        <dbReference type="ARBA" id="ARBA00022475"/>
    </source>
</evidence>
<feature type="transmembrane region" description="Helical" evidence="10">
    <location>
        <begin position="36"/>
        <end position="60"/>
    </location>
</feature>
<dbReference type="InterPro" id="IPR010054">
    <property type="entry name" value="Type2_sec_GspG"/>
</dbReference>
<dbReference type="Gene3D" id="3.30.700.10">
    <property type="entry name" value="Glycoprotein, Type 4 Pilin"/>
    <property type="match status" value="1"/>
</dbReference>
<keyword evidence="13" id="KW-1185">Reference proteome</keyword>
<dbReference type="Proteomes" id="UP000271227">
    <property type="component" value="Unassembled WGS sequence"/>
</dbReference>
<gene>
    <name evidence="12" type="ORF">BXY39_0286</name>
</gene>
<evidence type="ECO:0000313" key="13">
    <source>
        <dbReference type="Proteomes" id="UP000271227"/>
    </source>
</evidence>
<dbReference type="FunCoup" id="A0A3M0CQN4">
    <property type="interactions" value="145"/>
</dbReference>
<dbReference type="Pfam" id="PF08334">
    <property type="entry name" value="T2SSG"/>
    <property type="match status" value="1"/>
</dbReference>
<dbReference type="PRINTS" id="PR00813">
    <property type="entry name" value="BCTERIALGSPG"/>
</dbReference>
<dbReference type="AlphaFoldDB" id="A0A3M0CQN4"/>
<dbReference type="GO" id="GO:0015627">
    <property type="term" value="C:type II protein secretion system complex"/>
    <property type="evidence" value="ECO:0007669"/>
    <property type="project" value="InterPro"/>
</dbReference>
<evidence type="ECO:0000256" key="9">
    <source>
        <dbReference type="ARBA" id="ARBA00023136"/>
    </source>
</evidence>
<dbReference type="InterPro" id="IPR012902">
    <property type="entry name" value="N_methyl_site"/>
</dbReference>
<keyword evidence="8 10" id="KW-1133">Transmembrane helix</keyword>
<evidence type="ECO:0000256" key="2">
    <source>
        <dbReference type="ARBA" id="ARBA00009984"/>
    </source>
</evidence>